<feature type="transmembrane region" description="Helical" evidence="7">
    <location>
        <begin position="99"/>
        <end position="120"/>
    </location>
</feature>
<evidence type="ECO:0000259" key="8">
    <source>
        <dbReference type="PROSITE" id="PS50928"/>
    </source>
</evidence>
<evidence type="ECO:0000256" key="2">
    <source>
        <dbReference type="ARBA" id="ARBA00022448"/>
    </source>
</evidence>
<keyword evidence="3" id="KW-1003">Cell membrane</keyword>
<dbReference type="PANTHER" id="PTHR43163:SF6">
    <property type="entry name" value="DIPEPTIDE TRANSPORT SYSTEM PERMEASE PROTEIN DPPB-RELATED"/>
    <property type="match status" value="1"/>
</dbReference>
<accession>A0A1M5WG01</accession>
<sequence>MKRYIIKRLLTSVVTIWVLITLVFFMVRLIPGDPFTNGKIKPEIVENMMEYYGLNKPLLEQYKVFVLNLLKGDLGYSLNYIGRTVNQIIIDSFPVSADLGIRALIFAIIGGILLGVIAAINHNKIWDNISVTIAIVGISVPSFILGALIQYIFALKFRWFPAAQWNSFSSTILPSFTLGIATLGMITRILRSSMIEIHNKNYLIVAKSKGLSKKHILFKYELRNAIIPVITLLGPTTAMLLTGSFVVEQIFAIPGLGRHFVLSIQNLDYSLTLGLTIFYGTILILMNLIVDILYAIVDPRIRLE</sequence>
<dbReference type="Pfam" id="PF19300">
    <property type="entry name" value="BPD_transp_1_N"/>
    <property type="match status" value="1"/>
</dbReference>
<feature type="transmembrane region" description="Helical" evidence="7">
    <location>
        <begin position="172"/>
        <end position="190"/>
    </location>
</feature>
<dbReference type="GO" id="GO:0055085">
    <property type="term" value="P:transmembrane transport"/>
    <property type="evidence" value="ECO:0007669"/>
    <property type="project" value="InterPro"/>
</dbReference>
<organism evidence="9 10">
    <name type="scientific">Sporanaerobacter acetigenes DSM 13106</name>
    <dbReference type="NCBI Taxonomy" id="1123281"/>
    <lineage>
        <taxon>Bacteria</taxon>
        <taxon>Bacillati</taxon>
        <taxon>Bacillota</taxon>
        <taxon>Tissierellia</taxon>
        <taxon>Tissierellales</taxon>
        <taxon>Sporanaerobacteraceae</taxon>
        <taxon>Sporanaerobacter</taxon>
    </lineage>
</organism>
<feature type="transmembrane region" description="Helical" evidence="7">
    <location>
        <begin position="271"/>
        <end position="297"/>
    </location>
</feature>
<dbReference type="Pfam" id="PF00528">
    <property type="entry name" value="BPD_transp_1"/>
    <property type="match status" value="1"/>
</dbReference>
<evidence type="ECO:0000256" key="3">
    <source>
        <dbReference type="ARBA" id="ARBA00022475"/>
    </source>
</evidence>
<evidence type="ECO:0000256" key="6">
    <source>
        <dbReference type="ARBA" id="ARBA00023136"/>
    </source>
</evidence>
<dbReference type="InterPro" id="IPR045621">
    <property type="entry name" value="BPD_transp_1_N"/>
</dbReference>
<feature type="transmembrane region" description="Helical" evidence="7">
    <location>
        <begin position="132"/>
        <end position="152"/>
    </location>
</feature>
<dbReference type="InterPro" id="IPR000515">
    <property type="entry name" value="MetI-like"/>
</dbReference>
<comment type="similarity">
    <text evidence="7">Belongs to the binding-protein-dependent transport system permease family.</text>
</comment>
<protein>
    <submittedName>
        <fullName evidence="9">Oligopeptide transport system permease protein</fullName>
    </submittedName>
</protein>
<dbReference type="EMBL" id="FQXR01000005">
    <property type="protein sequence ID" value="SHH86328.1"/>
    <property type="molecule type" value="Genomic_DNA"/>
</dbReference>
<evidence type="ECO:0000313" key="9">
    <source>
        <dbReference type="EMBL" id="SHH86328.1"/>
    </source>
</evidence>
<keyword evidence="2 7" id="KW-0813">Transport</keyword>
<evidence type="ECO:0000313" key="10">
    <source>
        <dbReference type="Proteomes" id="UP000184389"/>
    </source>
</evidence>
<evidence type="ECO:0000256" key="1">
    <source>
        <dbReference type="ARBA" id="ARBA00004651"/>
    </source>
</evidence>
<dbReference type="PROSITE" id="PS50928">
    <property type="entry name" value="ABC_TM1"/>
    <property type="match status" value="1"/>
</dbReference>
<dbReference type="AlphaFoldDB" id="A0A1M5WG01"/>
<evidence type="ECO:0000256" key="7">
    <source>
        <dbReference type="RuleBase" id="RU363032"/>
    </source>
</evidence>
<reference evidence="9 10" key="1">
    <citation type="submission" date="2016-11" db="EMBL/GenBank/DDBJ databases">
        <authorList>
            <person name="Jaros S."/>
            <person name="Januszkiewicz K."/>
            <person name="Wedrychowicz H."/>
        </authorList>
    </citation>
    <scope>NUCLEOTIDE SEQUENCE [LARGE SCALE GENOMIC DNA]</scope>
    <source>
        <strain evidence="9 10">DSM 13106</strain>
    </source>
</reference>
<feature type="domain" description="ABC transmembrane type-1" evidence="8">
    <location>
        <begin position="93"/>
        <end position="294"/>
    </location>
</feature>
<keyword evidence="10" id="KW-1185">Reference proteome</keyword>
<dbReference type="GO" id="GO:0005886">
    <property type="term" value="C:plasma membrane"/>
    <property type="evidence" value="ECO:0007669"/>
    <property type="project" value="UniProtKB-SubCell"/>
</dbReference>
<evidence type="ECO:0000256" key="4">
    <source>
        <dbReference type="ARBA" id="ARBA00022692"/>
    </source>
</evidence>
<keyword evidence="6 7" id="KW-0472">Membrane</keyword>
<keyword evidence="5 7" id="KW-1133">Transmembrane helix</keyword>
<gene>
    <name evidence="9" type="ORF">SAMN02745180_01216</name>
</gene>
<dbReference type="STRING" id="1123281.SAMN02745180_01216"/>
<evidence type="ECO:0000256" key="5">
    <source>
        <dbReference type="ARBA" id="ARBA00022989"/>
    </source>
</evidence>
<dbReference type="SUPFAM" id="SSF161098">
    <property type="entry name" value="MetI-like"/>
    <property type="match status" value="1"/>
</dbReference>
<keyword evidence="4 7" id="KW-0812">Transmembrane</keyword>
<comment type="subcellular location">
    <subcellularLocation>
        <location evidence="1 7">Cell membrane</location>
        <topology evidence="1 7">Multi-pass membrane protein</topology>
    </subcellularLocation>
</comment>
<name>A0A1M5WG01_9FIRM</name>
<dbReference type="CDD" id="cd06261">
    <property type="entry name" value="TM_PBP2"/>
    <property type="match status" value="1"/>
</dbReference>
<feature type="transmembrane region" description="Helical" evidence="7">
    <location>
        <begin position="9"/>
        <end position="30"/>
    </location>
</feature>
<proteinExistence type="inferred from homology"/>
<dbReference type="InterPro" id="IPR035906">
    <property type="entry name" value="MetI-like_sf"/>
</dbReference>
<dbReference type="Proteomes" id="UP000184389">
    <property type="component" value="Unassembled WGS sequence"/>
</dbReference>
<feature type="transmembrane region" description="Helical" evidence="7">
    <location>
        <begin position="225"/>
        <end position="251"/>
    </location>
</feature>
<dbReference type="RefSeq" id="WP_072743906.1">
    <property type="nucleotide sequence ID" value="NZ_FQXR01000005.1"/>
</dbReference>
<dbReference type="Gene3D" id="1.10.3720.10">
    <property type="entry name" value="MetI-like"/>
    <property type="match status" value="1"/>
</dbReference>
<dbReference type="OrthoDB" id="24153at2"/>
<dbReference type="PANTHER" id="PTHR43163">
    <property type="entry name" value="DIPEPTIDE TRANSPORT SYSTEM PERMEASE PROTEIN DPPB-RELATED"/>
    <property type="match status" value="1"/>
</dbReference>